<dbReference type="EMBL" id="JACOQG010000007">
    <property type="protein sequence ID" value="MBC5779328.1"/>
    <property type="molecule type" value="Genomic_DNA"/>
</dbReference>
<sequence>MKMKGLKKLLVSLGLCAVLTVGMSTAAFADSTEAILAPAPEESSIPEAPVLSTEEVDNATYVGSTSNIVQTAATETSISLAWNKVEGATKYTIRIKSSNGADSYKVLGTTSKTKCKINKLKPGKAYTVAILAGNDSEESTTVTTIICATLYKSVGIKTSYSSDKGYTFNMKTVTPYNAITGYKVAYTSYKTKKTTTKFYNNRYTFTLPLQKDAFYKVEIYPYLTLQGKKFVSTTPTTRYVAKGIVPKKAGNTRNSMTIKWNKVAGAQSYTVYVKYPGNSSYKKAATTSANSFRLNNMTLGTRYYVKIAANKKVGKKTWQSDKNSAYYLYLRRV</sequence>
<gene>
    <name evidence="4" type="ORF">H8Z82_06590</name>
</gene>
<dbReference type="Pfam" id="PF00041">
    <property type="entry name" value="fn3"/>
    <property type="match status" value="1"/>
</dbReference>
<comment type="caution">
    <text evidence="4">The sequence shown here is derived from an EMBL/GenBank/DDBJ whole genome shotgun (WGS) entry which is preliminary data.</text>
</comment>
<dbReference type="InterPro" id="IPR050991">
    <property type="entry name" value="ECM_Regulatory_Proteins"/>
</dbReference>
<dbReference type="Proteomes" id="UP000649826">
    <property type="component" value="Unassembled WGS sequence"/>
</dbReference>
<feature type="signal peptide" evidence="2">
    <location>
        <begin position="1"/>
        <end position="29"/>
    </location>
</feature>
<dbReference type="PANTHER" id="PTHR46708">
    <property type="entry name" value="TENASCIN"/>
    <property type="match status" value="1"/>
</dbReference>
<dbReference type="RefSeq" id="WP_186994637.1">
    <property type="nucleotide sequence ID" value="NZ_JACOQG010000007.1"/>
</dbReference>
<feature type="domain" description="Fibronectin type-III" evidence="3">
    <location>
        <begin position="64"/>
        <end position="153"/>
    </location>
</feature>
<dbReference type="CDD" id="cd00063">
    <property type="entry name" value="FN3"/>
    <property type="match status" value="2"/>
</dbReference>
<protein>
    <submittedName>
        <fullName evidence="4">Fibronectin type III domain-containing protein</fullName>
    </submittedName>
</protein>
<accession>A0ABR7IHN9</accession>
<dbReference type="PANTHER" id="PTHR46708:SF2">
    <property type="entry name" value="FIBRONECTIN TYPE-III DOMAIN-CONTAINING PROTEIN"/>
    <property type="match status" value="1"/>
</dbReference>
<dbReference type="Gene3D" id="2.60.40.10">
    <property type="entry name" value="Immunoglobulins"/>
    <property type="match status" value="2"/>
</dbReference>
<organism evidence="4 5">
    <name type="scientific">Blautia difficilis</name>
    <dbReference type="NCBI Taxonomy" id="2763027"/>
    <lineage>
        <taxon>Bacteria</taxon>
        <taxon>Bacillati</taxon>
        <taxon>Bacillota</taxon>
        <taxon>Clostridia</taxon>
        <taxon>Lachnospirales</taxon>
        <taxon>Lachnospiraceae</taxon>
        <taxon>Blautia</taxon>
    </lineage>
</organism>
<evidence type="ECO:0000313" key="5">
    <source>
        <dbReference type="Proteomes" id="UP000649826"/>
    </source>
</evidence>
<reference evidence="4 5" key="1">
    <citation type="submission" date="2020-08" db="EMBL/GenBank/DDBJ databases">
        <title>Genome public.</title>
        <authorList>
            <person name="Liu C."/>
            <person name="Sun Q."/>
        </authorList>
    </citation>
    <scope>NUCLEOTIDE SEQUENCE [LARGE SCALE GENOMIC DNA]</scope>
    <source>
        <strain evidence="4 5">M29</strain>
    </source>
</reference>
<keyword evidence="1" id="KW-0677">Repeat</keyword>
<dbReference type="PROSITE" id="PS50853">
    <property type="entry name" value="FN3"/>
    <property type="match status" value="1"/>
</dbReference>
<dbReference type="InterPro" id="IPR036116">
    <property type="entry name" value="FN3_sf"/>
</dbReference>
<dbReference type="SUPFAM" id="SSF49265">
    <property type="entry name" value="Fibronectin type III"/>
    <property type="match status" value="2"/>
</dbReference>
<evidence type="ECO:0000313" key="4">
    <source>
        <dbReference type="EMBL" id="MBC5779328.1"/>
    </source>
</evidence>
<evidence type="ECO:0000256" key="2">
    <source>
        <dbReference type="SAM" id="SignalP"/>
    </source>
</evidence>
<evidence type="ECO:0000259" key="3">
    <source>
        <dbReference type="PROSITE" id="PS50853"/>
    </source>
</evidence>
<dbReference type="SMART" id="SM00060">
    <property type="entry name" value="FN3"/>
    <property type="match status" value="2"/>
</dbReference>
<name>A0ABR7IHN9_9FIRM</name>
<evidence type="ECO:0000256" key="1">
    <source>
        <dbReference type="ARBA" id="ARBA00022737"/>
    </source>
</evidence>
<keyword evidence="5" id="KW-1185">Reference proteome</keyword>
<feature type="chain" id="PRO_5045637354" evidence="2">
    <location>
        <begin position="30"/>
        <end position="333"/>
    </location>
</feature>
<keyword evidence="2" id="KW-0732">Signal</keyword>
<proteinExistence type="predicted"/>
<dbReference type="InterPro" id="IPR013783">
    <property type="entry name" value="Ig-like_fold"/>
</dbReference>
<dbReference type="InterPro" id="IPR003961">
    <property type="entry name" value="FN3_dom"/>
</dbReference>